<keyword evidence="5 8" id="KW-0812">Transmembrane</keyword>
<dbReference type="GO" id="GO:0016763">
    <property type="term" value="F:pentosyltransferase activity"/>
    <property type="evidence" value="ECO:0007669"/>
    <property type="project" value="TreeGrafter"/>
</dbReference>
<feature type="transmembrane region" description="Helical" evidence="8">
    <location>
        <begin position="119"/>
        <end position="135"/>
    </location>
</feature>
<dbReference type="EMBL" id="JRVC01000004">
    <property type="protein sequence ID" value="KHS48376.1"/>
    <property type="molecule type" value="Genomic_DNA"/>
</dbReference>
<gene>
    <name evidence="9" type="ORF">NJ75_01043</name>
</gene>
<evidence type="ECO:0000256" key="2">
    <source>
        <dbReference type="ARBA" id="ARBA00022475"/>
    </source>
</evidence>
<feature type="transmembrane region" description="Helical" evidence="8">
    <location>
        <begin position="270"/>
        <end position="288"/>
    </location>
</feature>
<feature type="transmembrane region" description="Helical" evidence="8">
    <location>
        <begin position="22"/>
        <end position="41"/>
    </location>
</feature>
<dbReference type="Proteomes" id="UP000031338">
    <property type="component" value="Unassembled WGS sequence"/>
</dbReference>
<feature type="transmembrane region" description="Helical" evidence="8">
    <location>
        <begin position="91"/>
        <end position="113"/>
    </location>
</feature>
<evidence type="ECO:0000256" key="6">
    <source>
        <dbReference type="ARBA" id="ARBA00022989"/>
    </source>
</evidence>
<feature type="transmembrane region" description="Helical" evidence="8">
    <location>
        <begin position="169"/>
        <end position="197"/>
    </location>
</feature>
<dbReference type="GO" id="GO:0010041">
    <property type="term" value="P:response to iron(III) ion"/>
    <property type="evidence" value="ECO:0007669"/>
    <property type="project" value="TreeGrafter"/>
</dbReference>
<comment type="subcellular location">
    <subcellularLocation>
        <location evidence="1">Cell membrane</location>
        <topology evidence="1">Multi-pass membrane protein</topology>
    </subcellularLocation>
</comment>
<keyword evidence="4" id="KW-0808">Transferase</keyword>
<feature type="transmembrane region" description="Helical" evidence="8">
    <location>
        <begin position="209"/>
        <end position="230"/>
    </location>
</feature>
<keyword evidence="2" id="KW-1003">Cell membrane</keyword>
<keyword evidence="10" id="KW-1185">Reference proteome</keyword>
<evidence type="ECO:0000256" key="8">
    <source>
        <dbReference type="SAM" id="Phobius"/>
    </source>
</evidence>
<accession>A0A0B8ZZ60</accession>
<evidence type="ECO:0000256" key="7">
    <source>
        <dbReference type="ARBA" id="ARBA00023136"/>
    </source>
</evidence>
<evidence type="ECO:0008006" key="11">
    <source>
        <dbReference type="Google" id="ProtNLM"/>
    </source>
</evidence>
<dbReference type="PATRIC" id="fig|48936.3.peg.1056"/>
<dbReference type="GO" id="GO:0005886">
    <property type="term" value="C:plasma membrane"/>
    <property type="evidence" value="ECO:0007669"/>
    <property type="project" value="UniProtKB-SubCell"/>
</dbReference>
<dbReference type="PANTHER" id="PTHR33908:SF3">
    <property type="entry name" value="UNDECAPRENYL PHOSPHATE-ALPHA-4-AMINO-4-DEOXY-L-ARABINOSE ARABINOSYL TRANSFERASE"/>
    <property type="match status" value="1"/>
</dbReference>
<dbReference type="AlphaFoldDB" id="A0A0B8ZZ60"/>
<evidence type="ECO:0000256" key="1">
    <source>
        <dbReference type="ARBA" id="ARBA00004651"/>
    </source>
</evidence>
<reference evidence="9 10" key="1">
    <citation type="submission" date="2014-10" db="EMBL/GenBank/DDBJ databases">
        <title>Draft genome sequence of Novosphingobium subterraneum DSM 12447.</title>
        <authorList>
            <person name="Gan H.M."/>
            <person name="Gan H.Y."/>
            <person name="Savka M.A."/>
        </authorList>
    </citation>
    <scope>NUCLEOTIDE SEQUENCE [LARGE SCALE GENOMIC DNA]</scope>
    <source>
        <strain evidence="9 10">DSM 12447</strain>
    </source>
</reference>
<evidence type="ECO:0000313" key="10">
    <source>
        <dbReference type="Proteomes" id="UP000031338"/>
    </source>
</evidence>
<keyword evidence="6 8" id="KW-1133">Transmembrane helix</keyword>
<proteinExistence type="predicted"/>
<dbReference type="GO" id="GO:0009103">
    <property type="term" value="P:lipopolysaccharide biosynthetic process"/>
    <property type="evidence" value="ECO:0007669"/>
    <property type="project" value="UniProtKB-ARBA"/>
</dbReference>
<evidence type="ECO:0000256" key="3">
    <source>
        <dbReference type="ARBA" id="ARBA00022676"/>
    </source>
</evidence>
<dbReference type="RefSeq" id="WP_039332108.1">
    <property type="nucleotide sequence ID" value="NZ_JRVC01000004.1"/>
</dbReference>
<feature type="transmembrane region" description="Helical" evidence="8">
    <location>
        <begin position="295"/>
        <end position="313"/>
    </location>
</feature>
<keyword evidence="7 8" id="KW-0472">Membrane</keyword>
<comment type="caution">
    <text evidence="9">The sequence shown here is derived from an EMBL/GenBank/DDBJ whole genome shotgun (WGS) entry which is preliminary data.</text>
</comment>
<evidence type="ECO:0000256" key="5">
    <source>
        <dbReference type="ARBA" id="ARBA00022692"/>
    </source>
</evidence>
<evidence type="ECO:0000313" key="9">
    <source>
        <dbReference type="EMBL" id="KHS48376.1"/>
    </source>
</evidence>
<protein>
    <recommendedName>
        <fullName evidence="11">Glycosyltransferase RgtA/B/C/D-like domain-containing protein</fullName>
    </recommendedName>
</protein>
<dbReference type="InterPro" id="IPR050297">
    <property type="entry name" value="LipidA_mod_glycosyltrf_83"/>
</dbReference>
<name>A0A0B8ZZ60_9SPHN</name>
<organism evidence="9 10">
    <name type="scientific">Novosphingobium subterraneum</name>
    <dbReference type="NCBI Taxonomy" id="48936"/>
    <lineage>
        <taxon>Bacteria</taxon>
        <taxon>Pseudomonadati</taxon>
        <taxon>Pseudomonadota</taxon>
        <taxon>Alphaproteobacteria</taxon>
        <taxon>Sphingomonadales</taxon>
        <taxon>Sphingomonadaceae</taxon>
        <taxon>Novosphingobium</taxon>
    </lineage>
</organism>
<sequence>MTAAFQAATSIKPTVNHGDRSYLIALCSLLIVSALQLQLTFNRAINWDEFWHYSLTVLATKGELDQPLQTFFTRAFMWVPALPGNAVDHVVLIRLFMFGCELVTLACVASIAMRFSDKTTGLLSALAYLSAGYVLQHGTSFRFDPQATALLMASLWVLLSRPASLPWMLFAGVLGGLAGLTTIKSVLYAPAFAGVFWLRWTEAGKDRAYLKAVAAMVAAAALTFVVAYAFHASNISEASGRGAKDIVGASAEKMFSLTTHPYWRHNVKGAIFSPATTLLVLAVPVVLLRSDRPGAERVALAGLWLPLTTLGFYHNTAPYYHVFMLAPVTTSACVGIRLATRRYGTLLVALFLMVGAAITMSREETGTLEKQRLLVAAANEIFGSPVGYFDSCAMLGQFPKANGFMTPWGTERYLRGELPSLEQIQRERVVPLVVNDDQMFANALNSKADVPQLLPSDLAMLRKSYLHFWGPFWIAGFDLPQTTAPSIFTVVVPGLYTVASGRSIVIDGVRHESGTVVELERGPHKAFTNAGAARLLWGRGLRIPTQPAPSEPYFTSF</sequence>
<feature type="transmembrane region" description="Helical" evidence="8">
    <location>
        <begin position="343"/>
        <end position="361"/>
    </location>
</feature>
<dbReference type="PANTHER" id="PTHR33908">
    <property type="entry name" value="MANNOSYLTRANSFERASE YKCB-RELATED"/>
    <property type="match status" value="1"/>
</dbReference>
<dbReference type="STRING" id="48936.NJ75_01043"/>
<evidence type="ECO:0000256" key="4">
    <source>
        <dbReference type="ARBA" id="ARBA00022679"/>
    </source>
</evidence>
<keyword evidence="3" id="KW-0328">Glycosyltransferase</keyword>